<dbReference type="GO" id="GO:0003677">
    <property type="term" value="F:DNA binding"/>
    <property type="evidence" value="ECO:0007669"/>
    <property type="project" value="InterPro"/>
</dbReference>
<keyword evidence="3 6" id="KW-0863">Zinc-finger</keyword>
<evidence type="ECO:0000259" key="7">
    <source>
        <dbReference type="PROSITE" id="PS50157"/>
    </source>
</evidence>
<gene>
    <name evidence="9" type="ORF">JKILLFL_G5589</name>
</gene>
<keyword evidence="2" id="KW-0479">Metal-binding</keyword>
<dbReference type="Proteomes" id="UP000836404">
    <property type="component" value="Unassembled WGS sequence"/>
</dbReference>
<proteinExistence type="predicted"/>
<feature type="domain" description="C2H2-type" evidence="7">
    <location>
        <begin position="36"/>
        <end position="64"/>
    </location>
</feature>
<dbReference type="Gene3D" id="3.30.160.60">
    <property type="entry name" value="Classic Zinc Finger"/>
    <property type="match status" value="1"/>
</dbReference>
<dbReference type="GO" id="GO:0008270">
    <property type="term" value="F:zinc ion binding"/>
    <property type="evidence" value="ECO:0007669"/>
    <property type="project" value="UniProtKB-KW"/>
</dbReference>
<comment type="subcellular location">
    <subcellularLocation>
        <location evidence="1">Nucleus</location>
    </subcellularLocation>
</comment>
<protein>
    <recommendedName>
        <fullName evidence="11">C2H2-type domain-containing protein</fullName>
    </recommendedName>
</protein>
<evidence type="ECO:0000256" key="4">
    <source>
        <dbReference type="ARBA" id="ARBA00022833"/>
    </source>
</evidence>
<dbReference type="PANTHER" id="PTHR23215:SF0">
    <property type="entry name" value="BUB3-INTERACTING AND GLEBS MOTIF-CONTAINING PROTEIN ZNF207"/>
    <property type="match status" value="1"/>
</dbReference>
<evidence type="ECO:0000313" key="9">
    <source>
        <dbReference type="EMBL" id="CAD6925709.1"/>
    </source>
</evidence>
<comment type="caution">
    <text evidence="9">The sequence shown here is derived from an EMBL/GenBank/DDBJ whole genome shotgun (WGS) entry which is preliminary data.</text>
</comment>
<dbReference type="InterPro" id="IPR003656">
    <property type="entry name" value="Znf_BED"/>
</dbReference>
<organism evidence="9 10">
    <name type="scientific">Tilletia laevis</name>
    <dbReference type="NCBI Taxonomy" id="157183"/>
    <lineage>
        <taxon>Eukaryota</taxon>
        <taxon>Fungi</taxon>
        <taxon>Dikarya</taxon>
        <taxon>Basidiomycota</taxon>
        <taxon>Ustilaginomycotina</taxon>
        <taxon>Exobasidiomycetes</taxon>
        <taxon>Tilletiales</taxon>
        <taxon>Tilletiaceae</taxon>
        <taxon>Tilletia</taxon>
    </lineage>
</organism>
<dbReference type="GO" id="GO:0005634">
    <property type="term" value="C:nucleus"/>
    <property type="evidence" value="ECO:0007669"/>
    <property type="project" value="UniProtKB-SubCell"/>
</dbReference>
<dbReference type="EMBL" id="CAJHJF010002380">
    <property type="protein sequence ID" value="CAD6925709.1"/>
    <property type="molecule type" value="Genomic_DNA"/>
</dbReference>
<dbReference type="InterPro" id="IPR013087">
    <property type="entry name" value="Znf_C2H2_type"/>
</dbReference>
<evidence type="ECO:0000256" key="2">
    <source>
        <dbReference type="ARBA" id="ARBA00022723"/>
    </source>
</evidence>
<evidence type="ECO:0000256" key="5">
    <source>
        <dbReference type="ARBA" id="ARBA00023242"/>
    </source>
</evidence>
<feature type="non-terminal residue" evidence="9">
    <location>
        <position position="1"/>
    </location>
</feature>
<keyword evidence="4" id="KW-0862">Zinc</keyword>
<evidence type="ECO:0000256" key="6">
    <source>
        <dbReference type="PROSITE-ProRule" id="PRU00042"/>
    </source>
</evidence>
<evidence type="ECO:0000256" key="1">
    <source>
        <dbReference type="ARBA" id="ARBA00004123"/>
    </source>
</evidence>
<sequence>MGKRKRQPANEAWCWYCDREFEDEKVLLQHQKAKHYRCPHCPRRLNTAGGLAVHITQVHKLEPDRLTNTLPGRDTFDVEIFGMTGIPERDLEEWRARKGSASAAAAAAAAADGANKRFRPESVVIPRETLRMQLEAHKALMRGQAPPPEAAAALGVPPGLFRSGPPPPFGMPPPGFRRHIQSRPLERWWVGVWYSKHPQDPKPGEGSGPERGYSREVAYRLTGFG</sequence>
<dbReference type="PROSITE" id="PS50808">
    <property type="entry name" value="ZF_BED"/>
    <property type="match status" value="1"/>
</dbReference>
<dbReference type="SUPFAM" id="SSF57667">
    <property type="entry name" value="beta-beta-alpha zinc fingers"/>
    <property type="match status" value="1"/>
</dbReference>
<dbReference type="PROSITE" id="PS00028">
    <property type="entry name" value="ZINC_FINGER_C2H2_1"/>
    <property type="match status" value="1"/>
</dbReference>
<evidence type="ECO:0000313" key="10">
    <source>
        <dbReference type="Proteomes" id="UP000836404"/>
    </source>
</evidence>
<accession>A0A9N8LUG7</accession>
<dbReference type="PROSITE" id="PS50157">
    <property type="entry name" value="ZINC_FINGER_C2H2_2"/>
    <property type="match status" value="1"/>
</dbReference>
<feature type="domain" description="BED-type" evidence="8">
    <location>
        <begin position="7"/>
        <end position="66"/>
    </location>
</feature>
<evidence type="ECO:0008006" key="11">
    <source>
        <dbReference type="Google" id="ProtNLM"/>
    </source>
</evidence>
<keyword evidence="5" id="KW-0539">Nucleus</keyword>
<keyword evidence="10" id="KW-1185">Reference proteome</keyword>
<dbReference type="Pfam" id="PF00096">
    <property type="entry name" value="zf-C2H2"/>
    <property type="match status" value="1"/>
</dbReference>
<dbReference type="AlphaFoldDB" id="A0A9N8LUG7"/>
<dbReference type="SMART" id="SM00355">
    <property type="entry name" value="ZnF_C2H2"/>
    <property type="match status" value="2"/>
</dbReference>
<dbReference type="InterPro" id="IPR036236">
    <property type="entry name" value="Znf_C2H2_sf"/>
</dbReference>
<evidence type="ECO:0000259" key="8">
    <source>
        <dbReference type="PROSITE" id="PS50808"/>
    </source>
</evidence>
<reference evidence="9 10" key="1">
    <citation type="submission" date="2020-10" db="EMBL/GenBank/DDBJ databases">
        <authorList>
            <person name="Sedaghatjoo S."/>
        </authorList>
    </citation>
    <scope>NUCLEOTIDE SEQUENCE [LARGE SCALE GENOMIC DNA]</scope>
    <source>
        <strain evidence="9 10">LLFL</strain>
    </source>
</reference>
<name>A0A9N8LUG7_9BASI</name>
<evidence type="ECO:0000256" key="3">
    <source>
        <dbReference type="ARBA" id="ARBA00022771"/>
    </source>
</evidence>
<dbReference type="PANTHER" id="PTHR23215">
    <property type="entry name" value="ZINC FINGER PROTEIN 207"/>
    <property type="match status" value="1"/>
</dbReference>
<dbReference type="CDD" id="cd20908">
    <property type="entry name" value="SUF4-like"/>
    <property type="match status" value="1"/>
</dbReference>